<dbReference type="Pfam" id="PF13173">
    <property type="entry name" value="AAA_14"/>
    <property type="match status" value="1"/>
</dbReference>
<dbReference type="SUPFAM" id="SSF52540">
    <property type="entry name" value="P-loop containing nucleoside triphosphate hydrolases"/>
    <property type="match status" value="1"/>
</dbReference>
<dbReference type="AlphaFoldDB" id="A0A0A2ELG4"/>
<dbReference type="InterPro" id="IPR027417">
    <property type="entry name" value="P-loop_NTPase"/>
</dbReference>
<dbReference type="Pfam" id="PF13635">
    <property type="entry name" value="DUF4143"/>
    <property type="match status" value="1"/>
</dbReference>
<keyword evidence="4" id="KW-1185">Reference proteome</keyword>
<sequence>MKYIRKQYYILKARLQEPRRFMQVLAGPRQVGKSTLVGQLLQDITIPYSIEVADAVDPKDGDWIRRVWEGARTSMTILGEKERLLVIDEIQKIDNWSEVVKREWDEDTRKQINLKVILLGSSRLLLKKGLTESLAGRFELIRLGHWSFQEMHDAFGVTLDEYIYFGGYPGSAHMIRDEKRWRKYIKDSLVAPSIEKDVLMTSNIYKPALMKQLFELGCGYSAEILSLTKLMGQLQDAGNVTTLASYLEILDQCGLLTGLQKYAHDEARKRGSIPKYQVYNNALLTAYKGRSFFTDRTDPKIWGRWVESAVGTHLLSIAEELDYQVYYWRETAKSKASKDKEVDFIIVNDGEITAIEVKSGRRGMNSGLPAFVEDFHPKKSFVVGPGGVSLEDFLKCDIESLLK</sequence>
<accession>A0A0A2ELG4</accession>
<feature type="domain" description="DUF4143" evidence="2">
    <location>
        <begin position="195"/>
        <end position="360"/>
    </location>
</feature>
<feature type="domain" description="AAA" evidence="1">
    <location>
        <begin position="22"/>
        <end position="151"/>
    </location>
</feature>
<dbReference type="OrthoDB" id="9778168at2"/>
<comment type="caution">
    <text evidence="3">The sequence shown here is derived from an EMBL/GenBank/DDBJ whole genome shotgun (WGS) entry which is preliminary data.</text>
</comment>
<dbReference type="InterPro" id="IPR025420">
    <property type="entry name" value="DUF4143"/>
</dbReference>
<dbReference type="PANTHER" id="PTHR43566:SF1">
    <property type="entry name" value="AAA+ ATPASE DOMAIN-CONTAINING PROTEIN"/>
    <property type="match status" value="1"/>
</dbReference>
<dbReference type="PANTHER" id="PTHR43566">
    <property type="entry name" value="CONSERVED PROTEIN"/>
    <property type="match status" value="1"/>
</dbReference>
<gene>
    <name evidence="3" type="ORF">HQ35_06755</name>
</gene>
<reference evidence="3 4" key="1">
    <citation type="submission" date="2014-08" db="EMBL/GenBank/DDBJ databases">
        <title>Porphyromonas cangingivalis strain:COT-109_OH1386 Genome sequencing.</title>
        <authorList>
            <person name="Wallis C."/>
            <person name="Deusch O."/>
            <person name="O'Flynn C."/>
            <person name="Davis I."/>
            <person name="Jospin G."/>
            <person name="Darling A.E."/>
            <person name="Coil D.A."/>
            <person name="Alexiev A."/>
            <person name="Horsfall A."/>
            <person name="Kirkwood N."/>
            <person name="Harris S."/>
            <person name="Eisen J.A."/>
        </authorList>
    </citation>
    <scope>NUCLEOTIDE SEQUENCE [LARGE SCALE GENOMIC DNA]</scope>
    <source>
        <strain evidence="4">COT-109 OH1386</strain>
    </source>
</reference>
<dbReference type="InterPro" id="IPR011335">
    <property type="entry name" value="Restrct_endonuc-II-like"/>
</dbReference>
<dbReference type="Proteomes" id="UP000030125">
    <property type="component" value="Unassembled WGS sequence"/>
</dbReference>
<proteinExistence type="predicted"/>
<evidence type="ECO:0000313" key="4">
    <source>
        <dbReference type="Proteomes" id="UP000030125"/>
    </source>
</evidence>
<evidence type="ECO:0000313" key="3">
    <source>
        <dbReference type="EMBL" id="KGN79701.1"/>
    </source>
</evidence>
<dbReference type="RefSeq" id="WP_036851974.1">
    <property type="nucleotide sequence ID" value="NZ_JQJD01000047.1"/>
</dbReference>
<name>A0A0A2ELG4_PORCN</name>
<dbReference type="EMBL" id="JQJD01000047">
    <property type="protein sequence ID" value="KGN79701.1"/>
    <property type="molecule type" value="Genomic_DNA"/>
</dbReference>
<evidence type="ECO:0000259" key="1">
    <source>
        <dbReference type="Pfam" id="PF13173"/>
    </source>
</evidence>
<evidence type="ECO:0000259" key="2">
    <source>
        <dbReference type="Pfam" id="PF13635"/>
    </source>
</evidence>
<dbReference type="InterPro" id="IPR041682">
    <property type="entry name" value="AAA_14"/>
</dbReference>
<dbReference type="SUPFAM" id="SSF52980">
    <property type="entry name" value="Restriction endonuclease-like"/>
    <property type="match status" value="1"/>
</dbReference>
<organism evidence="3 4">
    <name type="scientific">Porphyromonas cangingivalis</name>
    <dbReference type="NCBI Taxonomy" id="36874"/>
    <lineage>
        <taxon>Bacteria</taxon>
        <taxon>Pseudomonadati</taxon>
        <taxon>Bacteroidota</taxon>
        <taxon>Bacteroidia</taxon>
        <taxon>Bacteroidales</taxon>
        <taxon>Porphyromonadaceae</taxon>
        <taxon>Porphyromonas</taxon>
    </lineage>
</organism>
<protein>
    <submittedName>
        <fullName evidence="3">ATPase AAA</fullName>
    </submittedName>
</protein>